<dbReference type="InterPro" id="IPR046228">
    <property type="entry name" value="DUF6261"/>
</dbReference>
<dbReference type="EMBL" id="UFTJ01000005">
    <property type="protein sequence ID" value="SUV53111.1"/>
    <property type="molecule type" value="Genomic_DNA"/>
</dbReference>
<evidence type="ECO:0000313" key="1">
    <source>
        <dbReference type="EMBL" id="SUV53111.1"/>
    </source>
</evidence>
<accession>A0A380ZUT2</accession>
<gene>
    <name evidence="1" type="ORF">NCTC11661_02258</name>
</gene>
<sequence length="233" mass="25934">MKPLNYQSRITEVGDVANRLVVLYNATDALQDDAFLKTTFQELETQGEAITQAVKRDKAVSQLEEADAQRDEAIRVLGKLLKAYEVIPVEGLKPHGEKLSAIFQKYGVKITTENYSSQSNLVDSLLKDLSADGVQASITALSGVGEAIAGIRTAQEHFGQVRRAYETAFAKQQSKASASSLRKPLLELINKKLIPYLVAMQLSHPEKYQKFVHEVEKIINDMNEVVKTRSKKK</sequence>
<evidence type="ECO:0000313" key="2">
    <source>
        <dbReference type="Proteomes" id="UP000255515"/>
    </source>
</evidence>
<protein>
    <submittedName>
        <fullName evidence="1">Uncharacterized protein</fullName>
    </submittedName>
</protein>
<proteinExistence type="predicted"/>
<dbReference type="Pfam" id="PF19775">
    <property type="entry name" value="DUF6261"/>
    <property type="match status" value="1"/>
</dbReference>
<reference evidence="1 2" key="1">
    <citation type="submission" date="2018-06" db="EMBL/GenBank/DDBJ databases">
        <authorList>
            <consortium name="Pathogen Informatics"/>
            <person name="Doyle S."/>
        </authorList>
    </citation>
    <scope>NUCLEOTIDE SEQUENCE [LARGE SCALE GENOMIC DNA]</scope>
    <source>
        <strain evidence="1 2">NCTC11661</strain>
    </source>
</reference>
<dbReference type="AlphaFoldDB" id="A0A380ZUT2"/>
<name>A0A380ZUT2_9FLAO</name>
<dbReference type="Proteomes" id="UP000255515">
    <property type="component" value="Unassembled WGS sequence"/>
</dbReference>
<organism evidence="1 2">
    <name type="scientific">Bergeyella zoohelcum</name>
    <dbReference type="NCBI Taxonomy" id="1015"/>
    <lineage>
        <taxon>Bacteria</taxon>
        <taxon>Pseudomonadati</taxon>
        <taxon>Bacteroidota</taxon>
        <taxon>Flavobacteriia</taxon>
        <taxon>Flavobacteriales</taxon>
        <taxon>Weeksellaceae</taxon>
        <taxon>Bergeyella</taxon>
    </lineage>
</organism>